<dbReference type="InterPro" id="IPR010071">
    <property type="entry name" value="AA_adenyl_dom"/>
</dbReference>
<feature type="compositionally biased region" description="Low complexity" evidence="5">
    <location>
        <begin position="28"/>
        <end position="54"/>
    </location>
</feature>
<evidence type="ECO:0000256" key="4">
    <source>
        <dbReference type="ARBA" id="ARBA00029454"/>
    </source>
</evidence>
<dbReference type="InterPro" id="IPR020845">
    <property type="entry name" value="AMP-binding_CS"/>
</dbReference>
<dbReference type="GO" id="GO:0044550">
    <property type="term" value="P:secondary metabolite biosynthetic process"/>
    <property type="evidence" value="ECO:0007669"/>
    <property type="project" value="TreeGrafter"/>
</dbReference>
<dbReference type="Gene3D" id="1.10.1200.10">
    <property type="entry name" value="ACP-like"/>
    <property type="match status" value="2"/>
</dbReference>
<dbReference type="InterPro" id="IPR036736">
    <property type="entry name" value="ACP-like_sf"/>
</dbReference>
<dbReference type="Pfam" id="PF00501">
    <property type="entry name" value="AMP-binding"/>
    <property type="match status" value="2"/>
</dbReference>
<feature type="domain" description="Carrier" evidence="6">
    <location>
        <begin position="1700"/>
        <end position="1776"/>
    </location>
</feature>
<evidence type="ECO:0000259" key="6">
    <source>
        <dbReference type="PROSITE" id="PS50075"/>
    </source>
</evidence>
<keyword evidence="2" id="KW-0597">Phosphoprotein</keyword>
<dbReference type="Gene3D" id="3.30.559.30">
    <property type="entry name" value="Nonribosomal peptide synthetase, condensation domain"/>
    <property type="match status" value="2"/>
</dbReference>
<keyword evidence="1" id="KW-0596">Phosphopantetheine</keyword>
<dbReference type="CDD" id="cd19545">
    <property type="entry name" value="FUM14_C_NRPS-like"/>
    <property type="match status" value="1"/>
</dbReference>
<comment type="similarity">
    <text evidence="4">Belongs to the NRP synthetase family.</text>
</comment>
<dbReference type="InterPro" id="IPR001242">
    <property type="entry name" value="Condensation_dom"/>
</dbReference>
<dbReference type="InterPro" id="IPR042099">
    <property type="entry name" value="ANL_N_sf"/>
</dbReference>
<dbReference type="InterPro" id="IPR023213">
    <property type="entry name" value="CAT-like_dom_sf"/>
</dbReference>
<dbReference type="Gene3D" id="3.40.50.12780">
    <property type="entry name" value="N-terminal domain of ligase-like"/>
    <property type="match status" value="2"/>
</dbReference>
<evidence type="ECO:0000256" key="5">
    <source>
        <dbReference type="SAM" id="MobiDB-lite"/>
    </source>
</evidence>
<dbReference type="Gene3D" id="3.30.300.30">
    <property type="match status" value="2"/>
</dbReference>
<feature type="domain" description="Carrier" evidence="6">
    <location>
        <begin position="616"/>
        <end position="692"/>
    </location>
</feature>
<dbReference type="PROSITE" id="PS00455">
    <property type="entry name" value="AMP_BINDING"/>
    <property type="match status" value="2"/>
</dbReference>
<evidence type="ECO:0000256" key="1">
    <source>
        <dbReference type="ARBA" id="ARBA00022450"/>
    </source>
</evidence>
<dbReference type="GO" id="GO:0016874">
    <property type="term" value="F:ligase activity"/>
    <property type="evidence" value="ECO:0007669"/>
    <property type="project" value="UniProtKB-KW"/>
</dbReference>
<dbReference type="PANTHER" id="PTHR45527:SF3">
    <property type="entry name" value="SIDEROPHORE SYNTHETASE (EUROFUNG)"/>
    <property type="match status" value="1"/>
</dbReference>
<dbReference type="Proteomes" id="UP000654913">
    <property type="component" value="Chromosome 2"/>
</dbReference>
<dbReference type="FunFam" id="3.40.50.12780:FF:000014">
    <property type="entry name" value="Nonribosomal peptide synthetase 1"/>
    <property type="match status" value="2"/>
</dbReference>
<dbReference type="NCBIfam" id="TIGR01733">
    <property type="entry name" value="AA-adenyl-dom"/>
    <property type="match status" value="2"/>
</dbReference>
<evidence type="ECO:0000256" key="2">
    <source>
        <dbReference type="ARBA" id="ARBA00022553"/>
    </source>
</evidence>
<proteinExistence type="inferred from homology"/>
<dbReference type="FunFam" id="3.30.300.30:FF:000015">
    <property type="entry name" value="Nonribosomal peptide synthase SidD"/>
    <property type="match status" value="2"/>
</dbReference>
<dbReference type="InterPro" id="IPR006162">
    <property type="entry name" value="Ppantetheine_attach_site"/>
</dbReference>
<evidence type="ECO:0000313" key="8">
    <source>
        <dbReference type="Proteomes" id="UP000654913"/>
    </source>
</evidence>
<dbReference type="CDD" id="cd19542">
    <property type="entry name" value="CT_NRPS-like"/>
    <property type="match status" value="1"/>
</dbReference>
<keyword evidence="3" id="KW-0436">Ligase</keyword>
<dbReference type="Pfam" id="PF00668">
    <property type="entry name" value="Condensation"/>
    <property type="match status" value="2"/>
</dbReference>
<dbReference type="InterPro" id="IPR045851">
    <property type="entry name" value="AMP-bd_C_sf"/>
</dbReference>
<sequence length="2238" mass="244965">MDATKLTKSHQALSVLHAKQATETMREALSSSSSPSTLSSITSPLSSASEPPALGEIQTGDSESTLFFNAQVPEFWETCVHEVIQQRCKEAPESSAVAAWDGSFTYGELDDLSNRLASSLILLGVKAETFVPICMEKSRWATVAILGVMKAGGAFTLLDPSYPLPRLKTICEELSSLVVLSSTAQSERCTQLANVIVVEHLCRAWHPGAYLAQSPATVCPSNVLYVAFTSGSTGKPKGVLIEHRAYSSGAREHLKVFQIDQASRVLQFSSYAFDVNIMETLSTLMAGGCLCVVGEAQRSDVSLFAEAVDEMQVSHAMLTPSFARTVPWENVRHLRVLILGGEEMRQSDAAICAERGVRLINAYGAAECSVNATARPGVQPGDNLSTIGHATGAIAWIVDPDDPERQMGPGTAGELLLEGPIVGRGYLNSPEMTARVFIDPPKWLRQLRMMHYQHQLYRTGDLAVQDSTGALTLLGRKEGQVKIRGQRVELAEIEQHIDQVLTAATEVVVEKVTAECDQRDVLMAFVQTGRAAQGWTEGSPFFLPPRPASIQEFSAAQSQLREQLPRYMIPAIFIGVSCIPRTPSGKADRRLLRMTAARLSRKELREFAGSPIDGRPPSTAAEHALQQLYADVLELPLLSISVDDSFVRLGGDSIMAVRLVGAARLAGLVLDIRDVLGTARLEEQARKATPVSEETTCETYVPFSLLGSRCSDRDEVLRLAAEQCGTSPSEIEDIYPCTPLQEGMLALSSSQPQMYVGQIVFGMPEDVDVSQFKAAWQSTADATPILRTRIIHTPQGLLQVVLRGRLVWETYNKTPEACASVVGSQIGSPGAPLIRFALGDGDHRGEFALTVHHAVWDAWTMRLIHDALERSFQGEPTKKHPFHPFIQYLQQVDGATMDDFWRTELADLEAPSFPALPSTQHRPAPTAMLRHTVEKIEVVARIHTMASYIHLAWSLLVAHYTDSTEAVHGAIVSGRNAPVADINELAGPTIATVPVRVRVRPEDTISAALEQIQTCMVRMVPHEQAGLLRIAKTSPDAARACSFQSHLNIQVVEQEHRLLPARRGIASTGMELTRFSSYALNLLIQLTPDNTSVTVDIAYDPQVLSAWQVDRMIHQWEHILRQICREPSGSLQELDFASPLDRDLLRLRNAETPTVDWRCLHDLVLAQEARQPSRQAVSAWDGDFTYQELAELSSNFARLLNLFAVGRGSFVPICMDKSRWAIVSILAVLQTGATCVLLDPQHPRQRMQDTIAGLSVPVLVNAPSTAPVTRGLSAIELCVSAKLTEQLWTNPYGSRFQTHVDPDDLAFLIFTSGSTGVPKGIAMPHCTVSSSIYHNSAPMMIDADTRTLHFSSYAFDVSIYEIFTTLAAGGCVCVPSEFQRTNELADFIQQRAVNWTFLTPSTAQSLHPSEVPGLATLVLGGEAVTPDHVKTWAPGRSLINGYGPAEATICAVGRMPEHGWVPGNIGHVVGGVGWVTIPSDPSRLAAIGAIGELLLEGPFLARGYLNQHEATAASFISPPPWRRTLLPGCDADTTRLYRTGDLVQYEEDGSIRYIGRRDTQLKLRGQRIDLGEIETQLRRSFPGVHDVVAEAIQLPILQDRAALVAFIGCQEAQVTESAVGEQVLSAVDAGFQHAVSVAQSRLQAILPPYMLPSVFFPLAHCPKTLTGKTDRRCLRQAVLSLPPHELQLYRVAGRQKTRVPVSRGPELRLQSIWADLLHIPCDEIGSDDTFLLHGGDSVAAMRMVALARRADFTFRVTDVLSNCTLSELARCTGEEPCLTDGDGPLPTTHELEAADQVVASPVSTEYHTGLTGANLGTDAIAVYPTTQAQSFLIKRYPWTHWRFSFHGEVSVKRLRTACARLVAAHSIMRTLFVAGAGGERVRHVVMKELDIPLHTGTTHRNLEEYCQSICDAEQEMDVLEAVLPTRLTLISDALHTSHIFILRLSHAQYDGICVPKIFADLEALYNGTEPIAPTRFERYLDERRWYDGEHAHAFWKEYLAGSSPPCTMPVKATPPTNSDGSRPSAPLSIISASQTVPYTAFPFQVTLATVVKAAACLVLARLTGRTDITVGQTVNGRSLPQPWVSEVVGPCVNYIPFRATLSQSMSIQDYLVHMQSQHNRCIRYDGAELDAIIKSCTTWDPTTEFGFILQHQNIDMDLSLTLDGNRCASCASSGRLRPSNEVWICSTPCPSGVDLDVFASSQTLTADAAKSLVDDIADMIQTLLYNLQTPLRDVVELD</sequence>
<dbReference type="SUPFAM" id="SSF47336">
    <property type="entry name" value="ACP-like"/>
    <property type="match status" value="2"/>
</dbReference>
<dbReference type="GeneID" id="64971601"/>
<dbReference type="OrthoDB" id="416786at2759"/>
<dbReference type="Pfam" id="PF00550">
    <property type="entry name" value="PP-binding"/>
    <property type="match status" value="2"/>
</dbReference>
<name>A0A7R8AJW7_9EURO</name>
<dbReference type="PANTHER" id="PTHR45527">
    <property type="entry name" value="NONRIBOSOMAL PEPTIDE SYNTHETASE"/>
    <property type="match status" value="1"/>
</dbReference>
<dbReference type="SUPFAM" id="SSF56801">
    <property type="entry name" value="Acetyl-CoA synthetase-like"/>
    <property type="match status" value="2"/>
</dbReference>
<organism evidence="7 8">
    <name type="scientific">Aspergillus puulaauensis</name>
    <dbReference type="NCBI Taxonomy" id="1220207"/>
    <lineage>
        <taxon>Eukaryota</taxon>
        <taxon>Fungi</taxon>
        <taxon>Dikarya</taxon>
        <taxon>Ascomycota</taxon>
        <taxon>Pezizomycotina</taxon>
        <taxon>Eurotiomycetes</taxon>
        <taxon>Eurotiomycetidae</taxon>
        <taxon>Eurotiales</taxon>
        <taxon>Aspergillaceae</taxon>
        <taxon>Aspergillus</taxon>
    </lineage>
</organism>
<accession>A0A7R8AJW7</accession>
<evidence type="ECO:0000256" key="3">
    <source>
        <dbReference type="ARBA" id="ARBA00022598"/>
    </source>
</evidence>
<feature type="region of interest" description="Disordered" evidence="5">
    <location>
        <begin position="24"/>
        <end position="56"/>
    </location>
</feature>
<dbReference type="GO" id="GO:0031177">
    <property type="term" value="F:phosphopantetheine binding"/>
    <property type="evidence" value="ECO:0007669"/>
    <property type="project" value="TreeGrafter"/>
</dbReference>
<dbReference type="RefSeq" id="XP_041553790.1">
    <property type="nucleotide sequence ID" value="XM_041700846.1"/>
</dbReference>
<dbReference type="FunFam" id="3.30.559.30:FF:000003">
    <property type="entry name" value="Nonribosomal peptide synthase SidD"/>
    <property type="match status" value="1"/>
</dbReference>
<dbReference type="CDD" id="cd05918">
    <property type="entry name" value="A_NRPS_SidN3_like"/>
    <property type="match status" value="2"/>
</dbReference>
<reference evidence="7" key="1">
    <citation type="submission" date="2021-01" db="EMBL/GenBank/DDBJ databases">
        <authorList>
            <consortium name="Aspergillus puulaauensis MK2 genome sequencing consortium"/>
            <person name="Kazuki M."/>
            <person name="Futagami T."/>
        </authorList>
    </citation>
    <scope>NUCLEOTIDE SEQUENCE</scope>
    <source>
        <strain evidence="7">MK2</strain>
    </source>
</reference>
<dbReference type="InterPro" id="IPR000873">
    <property type="entry name" value="AMP-dep_synth/lig_dom"/>
</dbReference>
<gene>
    <name evidence="7" type="ORF">APUU_22028S</name>
</gene>
<dbReference type="Gene3D" id="3.30.559.10">
    <property type="entry name" value="Chloramphenicol acetyltransferase-like domain"/>
    <property type="match status" value="2"/>
</dbReference>
<dbReference type="GO" id="GO:0043041">
    <property type="term" value="P:amino acid activation for nonribosomal peptide biosynthetic process"/>
    <property type="evidence" value="ECO:0007669"/>
    <property type="project" value="TreeGrafter"/>
</dbReference>
<dbReference type="KEGG" id="apuu:APUU_22028S"/>
<keyword evidence="8" id="KW-1185">Reference proteome</keyword>
<dbReference type="PROSITE" id="PS50075">
    <property type="entry name" value="CARRIER"/>
    <property type="match status" value="2"/>
</dbReference>
<evidence type="ECO:0000313" key="7">
    <source>
        <dbReference type="EMBL" id="BCS21596.1"/>
    </source>
</evidence>
<reference evidence="7" key="2">
    <citation type="submission" date="2021-02" db="EMBL/GenBank/DDBJ databases">
        <title>Aspergillus puulaauensis MK2 genome sequence.</title>
        <authorList>
            <person name="Futagami T."/>
            <person name="Mori K."/>
            <person name="Kadooka C."/>
            <person name="Tanaka T."/>
        </authorList>
    </citation>
    <scope>NUCLEOTIDE SEQUENCE</scope>
    <source>
        <strain evidence="7">MK2</strain>
    </source>
</reference>
<dbReference type="SUPFAM" id="SSF52777">
    <property type="entry name" value="CoA-dependent acyltransferases"/>
    <property type="match status" value="4"/>
</dbReference>
<dbReference type="GO" id="GO:0005737">
    <property type="term" value="C:cytoplasm"/>
    <property type="evidence" value="ECO:0007669"/>
    <property type="project" value="TreeGrafter"/>
</dbReference>
<dbReference type="EMBL" id="AP024444">
    <property type="protein sequence ID" value="BCS21596.1"/>
    <property type="molecule type" value="Genomic_DNA"/>
</dbReference>
<protein>
    <submittedName>
        <fullName evidence="7">Non-ribosomal peptide synthetase</fullName>
    </submittedName>
</protein>
<dbReference type="PROSITE" id="PS00012">
    <property type="entry name" value="PHOSPHOPANTETHEINE"/>
    <property type="match status" value="1"/>
</dbReference>
<dbReference type="InterPro" id="IPR009081">
    <property type="entry name" value="PP-bd_ACP"/>
</dbReference>